<protein>
    <recommendedName>
        <fullName evidence="4">WW domain-containing protein</fullName>
    </recommendedName>
</protein>
<feature type="compositionally biased region" description="Polar residues" evidence="1">
    <location>
        <begin position="12"/>
        <end position="22"/>
    </location>
</feature>
<feature type="compositionally biased region" description="Basic and acidic residues" evidence="1">
    <location>
        <begin position="151"/>
        <end position="166"/>
    </location>
</feature>
<dbReference type="AlphaFoldDB" id="A0AAJ0HPB0"/>
<proteinExistence type="predicted"/>
<dbReference type="Proteomes" id="UP001275084">
    <property type="component" value="Unassembled WGS sequence"/>
</dbReference>
<evidence type="ECO:0000256" key="1">
    <source>
        <dbReference type="SAM" id="MobiDB-lite"/>
    </source>
</evidence>
<feature type="compositionally biased region" description="Basic residues" evidence="1">
    <location>
        <begin position="134"/>
        <end position="143"/>
    </location>
</feature>
<dbReference type="EMBL" id="JAUIQD010000002">
    <property type="protein sequence ID" value="KAK3358705.1"/>
    <property type="molecule type" value="Genomic_DNA"/>
</dbReference>
<comment type="caution">
    <text evidence="2">The sequence shown here is derived from an EMBL/GenBank/DDBJ whole genome shotgun (WGS) entry which is preliminary data.</text>
</comment>
<evidence type="ECO:0000313" key="3">
    <source>
        <dbReference type="Proteomes" id="UP001275084"/>
    </source>
</evidence>
<keyword evidence="3" id="KW-1185">Reference proteome</keyword>
<evidence type="ECO:0000313" key="2">
    <source>
        <dbReference type="EMBL" id="KAK3358705.1"/>
    </source>
</evidence>
<gene>
    <name evidence="2" type="ORF">B0T25DRAFT_563783</name>
</gene>
<name>A0AAJ0HPB0_9PEZI</name>
<organism evidence="2 3">
    <name type="scientific">Lasiosphaeria hispida</name>
    <dbReference type="NCBI Taxonomy" id="260671"/>
    <lineage>
        <taxon>Eukaryota</taxon>
        <taxon>Fungi</taxon>
        <taxon>Dikarya</taxon>
        <taxon>Ascomycota</taxon>
        <taxon>Pezizomycotina</taxon>
        <taxon>Sordariomycetes</taxon>
        <taxon>Sordariomycetidae</taxon>
        <taxon>Sordariales</taxon>
        <taxon>Lasiosphaeriaceae</taxon>
        <taxon>Lasiosphaeria</taxon>
    </lineage>
</organism>
<feature type="region of interest" description="Disordered" evidence="1">
    <location>
        <begin position="96"/>
        <end position="166"/>
    </location>
</feature>
<evidence type="ECO:0008006" key="4">
    <source>
        <dbReference type="Google" id="ProtNLM"/>
    </source>
</evidence>
<feature type="region of interest" description="Disordered" evidence="1">
    <location>
        <begin position="1"/>
        <end position="54"/>
    </location>
</feature>
<reference evidence="2" key="2">
    <citation type="submission" date="2023-06" db="EMBL/GenBank/DDBJ databases">
        <authorList>
            <consortium name="Lawrence Berkeley National Laboratory"/>
            <person name="Haridas S."/>
            <person name="Hensen N."/>
            <person name="Bonometti L."/>
            <person name="Westerberg I."/>
            <person name="Brannstrom I.O."/>
            <person name="Guillou S."/>
            <person name="Cros-Aarteil S."/>
            <person name="Calhoun S."/>
            <person name="Kuo A."/>
            <person name="Mondo S."/>
            <person name="Pangilinan J."/>
            <person name="Riley R."/>
            <person name="Labutti K."/>
            <person name="Andreopoulos B."/>
            <person name="Lipzen A."/>
            <person name="Chen C."/>
            <person name="Yanf M."/>
            <person name="Daum C."/>
            <person name="Ng V."/>
            <person name="Clum A."/>
            <person name="Steindorff A."/>
            <person name="Ohm R."/>
            <person name="Martin F."/>
            <person name="Silar P."/>
            <person name="Natvig D."/>
            <person name="Lalanne C."/>
            <person name="Gautier V."/>
            <person name="Ament-Velasquez S.L."/>
            <person name="Kruys A."/>
            <person name="Hutchinson M.I."/>
            <person name="Powell A.J."/>
            <person name="Barry K."/>
            <person name="Miller A.N."/>
            <person name="Grigoriev I.V."/>
            <person name="Debuchy R."/>
            <person name="Gladieux P."/>
            <person name="Thoren M.H."/>
            <person name="Johannesson H."/>
        </authorList>
    </citation>
    <scope>NUCLEOTIDE SEQUENCE</scope>
    <source>
        <strain evidence="2">CBS 955.72</strain>
    </source>
</reference>
<accession>A0AAJ0HPB0</accession>
<reference evidence="2" key="1">
    <citation type="journal article" date="2023" name="Mol. Phylogenet. Evol.">
        <title>Genome-scale phylogeny and comparative genomics of the fungal order Sordariales.</title>
        <authorList>
            <person name="Hensen N."/>
            <person name="Bonometti L."/>
            <person name="Westerberg I."/>
            <person name="Brannstrom I.O."/>
            <person name="Guillou S."/>
            <person name="Cros-Aarteil S."/>
            <person name="Calhoun S."/>
            <person name="Haridas S."/>
            <person name="Kuo A."/>
            <person name="Mondo S."/>
            <person name="Pangilinan J."/>
            <person name="Riley R."/>
            <person name="LaButti K."/>
            <person name="Andreopoulos B."/>
            <person name="Lipzen A."/>
            <person name="Chen C."/>
            <person name="Yan M."/>
            <person name="Daum C."/>
            <person name="Ng V."/>
            <person name="Clum A."/>
            <person name="Steindorff A."/>
            <person name="Ohm R.A."/>
            <person name="Martin F."/>
            <person name="Silar P."/>
            <person name="Natvig D.O."/>
            <person name="Lalanne C."/>
            <person name="Gautier V."/>
            <person name="Ament-Velasquez S.L."/>
            <person name="Kruys A."/>
            <person name="Hutchinson M.I."/>
            <person name="Powell A.J."/>
            <person name="Barry K."/>
            <person name="Miller A.N."/>
            <person name="Grigoriev I.V."/>
            <person name="Debuchy R."/>
            <person name="Gladieux P."/>
            <person name="Hiltunen Thoren M."/>
            <person name="Johannesson H."/>
        </authorList>
    </citation>
    <scope>NUCLEOTIDE SEQUENCE</scope>
    <source>
        <strain evidence="2">CBS 955.72</strain>
    </source>
</reference>
<dbReference type="Gene3D" id="2.20.70.10">
    <property type="match status" value="1"/>
</dbReference>
<feature type="compositionally biased region" description="Pro residues" evidence="1">
    <location>
        <begin position="1"/>
        <end position="10"/>
    </location>
</feature>
<sequence>MSIPTEPPPSYEQATSANSDTESAVFARRERNGIPLRARRSMEDELRPLPPGWVRTFDPKTQHQFFVDTKADPPRSIWHHPYDDDNFLASLSPAERETIRGSRHRPNKDDMAADTTDDDAASHSDSPAHDPNVPRRRLGRKLKDKLTGTTHEQRAAERRQREQAERDMYQQHQVFRRNMIDAMNRGQPQFLGKDRNGVDVYLEPTTKMFPGVVSANRLSPYLTEVAYAQGRRPGPPGRYIRPERDIYGGGGAAFGRYERPRAAYGRPGGGGWQLELPKPT</sequence>